<dbReference type="RefSeq" id="WP_097378192.1">
    <property type="nucleotide sequence ID" value="NZ_NXNI01000001.1"/>
</dbReference>
<dbReference type="Proteomes" id="UP000219689">
    <property type="component" value="Unassembled WGS sequence"/>
</dbReference>
<evidence type="ECO:0000313" key="2">
    <source>
        <dbReference type="Proteomes" id="UP000219689"/>
    </source>
</evidence>
<keyword evidence="2" id="KW-1185">Reference proteome</keyword>
<dbReference type="SUPFAM" id="SSF54427">
    <property type="entry name" value="NTF2-like"/>
    <property type="match status" value="1"/>
</dbReference>
<gene>
    <name evidence="1" type="ORF">CP557_01025</name>
</gene>
<dbReference type="InterPro" id="IPR032710">
    <property type="entry name" value="NTF2-like_dom_sf"/>
</dbReference>
<sequence>MPPSASAEAVVRDYYDALRDGDPLSPYFSDADSTVKFGISESLFGGDDVAAALETQTETTDEWVVESGHLVVTERDGFATVADEVVMAWTKTTTGERYRFDSRWSATLVERDPDDSSESDWAFTTMHVSAPHEL</sequence>
<evidence type="ECO:0000313" key="1">
    <source>
        <dbReference type="EMBL" id="PCR89243.1"/>
    </source>
</evidence>
<name>A0A2A5QR62_9EURY</name>
<dbReference type="AlphaFoldDB" id="A0A2A5QR62"/>
<organism evidence="1 2">
    <name type="scientific">Natrinema ejinorense</name>
    <dbReference type="NCBI Taxonomy" id="373386"/>
    <lineage>
        <taxon>Archaea</taxon>
        <taxon>Methanobacteriati</taxon>
        <taxon>Methanobacteriota</taxon>
        <taxon>Stenosarchaea group</taxon>
        <taxon>Halobacteria</taxon>
        <taxon>Halobacteriales</taxon>
        <taxon>Natrialbaceae</taxon>
        <taxon>Natrinema</taxon>
    </lineage>
</organism>
<protein>
    <submittedName>
        <fullName evidence="1">Uncharacterized protein</fullName>
    </submittedName>
</protein>
<dbReference type="EMBL" id="NXNI01000001">
    <property type="protein sequence ID" value="PCR89243.1"/>
    <property type="molecule type" value="Genomic_DNA"/>
</dbReference>
<accession>A0A2A5QR62</accession>
<dbReference type="OrthoDB" id="224281at2157"/>
<comment type="caution">
    <text evidence="1">The sequence shown here is derived from an EMBL/GenBank/DDBJ whole genome shotgun (WGS) entry which is preliminary data.</text>
</comment>
<reference evidence="1 2" key="1">
    <citation type="submission" date="2017-09" db="EMBL/GenBank/DDBJ databases">
        <title>Genome sequences of Natrinema ejinorence JCM 13890T.</title>
        <authorList>
            <person name="Roh S.W."/>
            <person name="Kim Y.B."/>
            <person name="Kim J.Y."/>
        </authorList>
    </citation>
    <scope>NUCLEOTIDE SEQUENCE [LARGE SCALE GENOMIC DNA]</scope>
    <source>
        <strain evidence="1 2">JCM 13890</strain>
    </source>
</reference>
<dbReference type="Gene3D" id="3.10.450.50">
    <property type="match status" value="1"/>
</dbReference>
<proteinExistence type="predicted"/>